<dbReference type="Pfam" id="PF00481">
    <property type="entry name" value="PP2C"/>
    <property type="match status" value="1"/>
</dbReference>
<keyword evidence="2" id="KW-0378">Hydrolase</keyword>
<evidence type="ECO:0000313" key="5">
    <source>
        <dbReference type="EMBL" id="KAK7678850.1"/>
    </source>
</evidence>
<dbReference type="SUPFAM" id="SSF81606">
    <property type="entry name" value="PP2C-like"/>
    <property type="match status" value="1"/>
</dbReference>
<accession>A0AAW0FQ54</accession>
<keyword evidence="6" id="KW-1185">Reference proteome</keyword>
<dbReference type="InterPro" id="IPR000222">
    <property type="entry name" value="PP2C_BS"/>
</dbReference>
<name>A0AAW0FQ54_9APHY</name>
<dbReference type="InterPro" id="IPR001932">
    <property type="entry name" value="PPM-type_phosphatase-like_dom"/>
</dbReference>
<evidence type="ECO:0000256" key="3">
    <source>
        <dbReference type="ARBA" id="ARBA00022912"/>
    </source>
</evidence>
<proteinExistence type="predicted"/>
<dbReference type="Proteomes" id="UP001385951">
    <property type="component" value="Unassembled WGS sequence"/>
</dbReference>
<evidence type="ECO:0000256" key="1">
    <source>
        <dbReference type="ARBA" id="ARBA00022723"/>
    </source>
</evidence>
<gene>
    <name evidence="5" type="ORF">QCA50_018152</name>
</gene>
<organism evidence="5 6">
    <name type="scientific">Cerrena zonata</name>
    <dbReference type="NCBI Taxonomy" id="2478898"/>
    <lineage>
        <taxon>Eukaryota</taxon>
        <taxon>Fungi</taxon>
        <taxon>Dikarya</taxon>
        <taxon>Basidiomycota</taxon>
        <taxon>Agaricomycotina</taxon>
        <taxon>Agaricomycetes</taxon>
        <taxon>Polyporales</taxon>
        <taxon>Cerrenaceae</taxon>
        <taxon>Cerrena</taxon>
    </lineage>
</organism>
<dbReference type="PROSITE" id="PS01032">
    <property type="entry name" value="PPM_1"/>
    <property type="match status" value="1"/>
</dbReference>
<feature type="domain" description="PPM-type phosphatase" evidence="4">
    <location>
        <begin position="1"/>
        <end position="69"/>
    </location>
</feature>
<dbReference type="InterPro" id="IPR036457">
    <property type="entry name" value="PPM-type-like_dom_sf"/>
</dbReference>
<dbReference type="GO" id="GO:0004721">
    <property type="term" value="F:phosphoprotein phosphatase activity"/>
    <property type="evidence" value="ECO:0007669"/>
    <property type="project" value="UniProtKB-KW"/>
</dbReference>
<dbReference type="GO" id="GO:0046872">
    <property type="term" value="F:metal ion binding"/>
    <property type="evidence" value="ECO:0007669"/>
    <property type="project" value="UniProtKB-KW"/>
</dbReference>
<dbReference type="AlphaFoldDB" id="A0AAW0FQ54"/>
<dbReference type="Gene3D" id="3.60.40.10">
    <property type="entry name" value="PPM-type phosphatase domain"/>
    <property type="match status" value="1"/>
</dbReference>
<protein>
    <recommendedName>
        <fullName evidence="4">PPM-type phosphatase domain-containing protein</fullName>
    </recommendedName>
</protein>
<keyword evidence="3" id="KW-0904">Protein phosphatase</keyword>
<sequence>MEDVHTYVANFAERLDWGYFAIFDGHAGKQSARWCAKPDPTNNAVGAAKPNPHGQAITKTAIANSSDQTVQPPISTSR</sequence>
<evidence type="ECO:0000256" key="2">
    <source>
        <dbReference type="ARBA" id="ARBA00022801"/>
    </source>
</evidence>
<evidence type="ECO:0000313" key="6">
    <source>
        <dbReference type="Proteomes" id="UP001385951"/>
    </source>
</evidence>
<evidence type="ECO:0000259" key="4">
    <source>
        <dbReference type="Pfam" id="PF00481"/>
    </source>
</evidence>
<reference evidence="5 6" key="1">
    <citation type="submission" date="2022-09" db="EMBL/GenBank/DDBJ databases">
        <authorList>
            <person name="Palmer J.M."/>
        </authorList>
    </citation>
    <scope>NUCLEOTIDE SEQUENCE [LARGE SCALE GENOMIC DNA]</scope>
    <source>
        <strain evidence="5 6">DSM 7382</strain>
    </source>
</reference>
<comment type="caution">
    <text evidence="5">The sequence shown here is derived from an EMBL/GenBank/DDBJ whole genome shotgun (WGS) entry which is preliminary data.</text>
</comment>
<dbReference type="EMBL" id="JASBNA010000066">
    <property type="protein sequence ID" value="KAK7678850.1"/>
    <property type="molecule type" value="Genomic_DNA"/>
</dbReference>
<keyword evidence="1" id="KW-0479">Metal-binding</keyword>